<dbReference type="GO" id="GO:0005634">
    <property type="term" value="C:nucleus"/>
    <property type="evidence" value="ECO:0007669"/>
    <property type="project" value="TreeGrafter"/>
</dbReference>
<dbReference type="SUPFAM" id="SSF53335">
    <property type="entry name" value="S-adenosyl-L-methionine-dependent methyltransferases"/>
    <property type="match status" value="1"/>
</dbReference>
<keyword evidence="4" id="KW-0949">S-adenosyl-L-methionine</keyword>
<dbReference type="Pfam" id="PF00145">
    <property type="entry name" value="DNA_methylase"/>
    <property type="match status" value="1"/>
</dbReference>
<proteinExistence type="predicted"/>
<evidence type="ECO:0000256" key="5">
    <source>
        <dbReference type="SAM" id="MobiDB-lite"/>
    </source>
</evidence>
<dbReference type="Proteomes" id="UP000298327">
    <property type="component" value="Unassembled WGS sequence"/>
</dbReference>
<dbReference type="InterPro" id="IPR029063">
    <property type="entry name" value="SAM-dependent_MTases_sf"/>
</dbReference>
<dbReference type="OrthoDB" id="2638553at2759"/>
<keyword evidence="2" id="KW-0489">Methyltransferase</keyword>
<reference evidence="7 8" key="1">
    <citation type="submission" date="2019-02" db="EMBL/GenBank/DDBJ databases">
        <title>Genome sequencing of the rare red list fungi Dentipellis fragilis.</title>
        <authorList>
            <person name="Buettner E."/>
            <person name="Kellner H."/>
        </authorList>
    </citation>
    <scope>NUCLEOTIDE SEQUENCE [LARGE SCALE GENOMIC DNA]</scope>
    <source>
        <strain evidence="7 8">DSM 105465</strain>
    </source>
</reference>
<name>A0A4Y9XNZ8_9AGAM</name>
<evidence type="ECO:0000313" key="7">
    <source>
        <dbReference type="EMBL" id="TFY50951.1"/>
    </source>
</evidence>
<feature type="domain" description="JmjC" evidence="6">
    <location>
        <begin position="495"/>
        <end position="654"/>
    </location>
</feature>
<feature type="region of interest" description="Disordered" evidence="5">
    <location>
        <begin position="293"/>
        <end position="314"/>
    </location>
</feature>
<evidence type="ECO:0000259" key="6">
    <source>
        <dbReference type="PROSITE" id="PS51184"/>
    </source>
</evidence>
<dbReference type="GO" id="GO:0003677">
    <property type="term" value="F:DNA binding"/>
    <property type="evidence" value="ECO:0007669"/>
    <property type="project" value="TreeGrafter"/>
</dbReference>
<dbReference type="PROSITE" id="PS51184">
    <property type="entry name" value="JMJC"/>
    <property type="match status" value="1"/>
</dbReference>
<protein>
    <recommendedName>
        <fullName evidence="1">DNA (cytosine-5-)-methyltransferase</fullName>
        <ecNumber evidence="1">2.1.1.37</ecNumber>
    </recommendedName>
</protein>
<dbReference type="GO" id="GO:0044027">
    <property type="term" value="P:negative regulation of gene expression via chromosomal CpG island methylation"/>
    <property type="evidence" value="ECO:0007669"/>
    <property type="project" value="TreeGrafter"/>
</dbReference>
<dbReference type="SUPFAM" id="SSF51197">
    <property type="entry name" value="Clavaminate synthase-like"/>
    <property type="match status" value="1"/>
</dbReference>
<dbReference type="GO" id="GO:0032259">
    <property type="term" value="P:methylation"/>
    <property type="evidence" value="ECO:0007669"/>
    <property type="project" value="UniProtKB-KW"/>
</dbReference>
<dbReference type="InterPro" id="IPR050390">
    <property type="entry name" value="C5-Methyltransferase"/>
</dbReference>
<evidence type="ECO:0000256" key="3">
    <source>
        <dbReference type="ARBA" id="ARBA00022679"/>
    </source>
</evidence>
<evidence type="ECO:0000256" key="2">
    <source>
        <dbReference type="ARBA" id="ARBA00022603"/>
    </source>
</evidence>
<sequence>MFQKANDRKSNLILNLLSWVDIMRPNYCVFENVKGFLSFNLNSVQKDQYQTEGGITMGGLKFVYRALLAMNYQVHCALLQGAHYGTPQTRIRFFLMAAKRSYILPEMPTPTHDFPDANKLAIKFSISKHPIRPILTERGTAPFQAVTVDSAISDLPRFHWKHPKPFSQSGLNHVREVRRVSQAITLECDQSKPWVGIEGVPQYRTPPLTTFQHFCRQKPTPNIQHFTRTLKPLTVERVLNIPLVAGADYRDLRKELWEWQFSDPNSAIARGGFRPGMVLCNLLYVQKKAYRRQEELDDDNDNGSDEESTKNRANRLQCTVGVPENVEHVTWPHLGGIKTVLPFAETKGIDKNAVKVLAQAQAAGDESVVFMSYPHQSGTMEHAQRIVQDVRDVLRSNRSVVLRGWHPENRILFDLADIAYLHPDIEQRVDAQDAMLRDQARTSKETIHLRCTIQHVVETASDPDVCLNVLDLPIYRGETPHVMRSIADDTLSMQITSKDGYMLAKGHQVDSKTVDTFSGPQVLPVDMLNVRSWDILTHGGFLTYPHRDGTGMGTYSYVRTGAKIWVYLRPDIDDLHPRSEAYKALDGAFDATEPNLKDYVGTMRAVLLEEGDLLIQPPGLTHAVYTPTHSLISGGHFVCYDTLHIMEFALAYNSIGLCNAFSAVWFWPCPSLDSLRIASVFYRRPLLAIIHMFVMEAEYAFVTKGTDHPKYRSRDTYSVEEQNELQVVENVISALMTIMNVTDDSVYEAMMMRPNDGWFDAGPTVDLTGLKKILDELEKNPGRVPVRLS</sequence>
<evidence type="ECO:0000256" key="1">
    <source>
        <dbReference type="ARBA" id="ARBA00011975"/>
    </source>
</evidence>
<dbReference type="PRINTS" id="PR00105">
    <property type="entry name" value="C5METTRFRASE"/>
</dbReference>
<keyword evidence="8" id="KW-1185">Reference proteome</keyword>
<evidence type="ECO:0000256" key="4">
    <source>
        <dbReference type="ARBA" id="ARBA00022691"/>
    </source>
</evidence>
<dbReference type="Gene3D" id="3.90.120.10">
    <property type="entry name" value="DNA Methylase, subunit A, domain 2"/>
    <property type="match status" value="1"/>
</dbReference>
<evidence type="ECO:0000313" key="8">
    <source>
        <dbReference type="Proteomes" id="UP000298327"/>
    </source>
</evidence>
<gene>
    <name evidence="7" type="ORF">EVG20_g11238</name>
</gene>
<accession>A0A4Y9XNZ8</accession>
<dbReference type="AlphaFoldDB" id="A0A4Y9XNZ8"/>
<comment type="caution">
    <text evidence="7">The sequence shown here is derived from an EMBL/GenBank/DDBJ whole genome shotgun (WGS) entry which is preliminary data.</text>
</comment>
<dbReference type="EMBL" id="SEOQ01001652">
    <property type="protein sequence ID" value="TFY50951.1"/>
    <property type="molecule type" value="Genomic_DNA"/>
</dbReference>
<dbReference type="Gene3D" id="2.60.120.650">
    <property type="entry name" value="Cupin"/>
    <property type="match status" value="1"/>
</dbReference>
<feature type="compositionally biased region" description="Acidic residues" evidence="5">
    <location>
        <begin position="295"/>
        <end position="306"/>
    </location>
</feature>
<organism evidence="7 8">
    <name type="scientific">Dentipellis fragilis</name>
    <dbReference type="NCBI Taxonomy" id="205917"/>
    <lineage>
        <taxon>Eukaryota</taxon>
        <taxon>Fungi</taxon>
        <taxon>Dikarya</taxon>
        <taxon>Basidiomycota</taxon>
        <taxon>Agaricomycotina</taxon>
        <taxon>Agaricomycetes</taxon>
        <taxon>Russulales</taxon>
        <taxon>Hericiaceae</taxon>
        <taxon>Dentipellis</taxon>
    </lineage>
</organism>
<dbReference type="EC" id="2.1.1.37" evidence="1"/>
<dbReference type="InterPro" id="IPR003347">
    <property type="entry name" value="JmjC_dom"/>
</dbReference>
<dbReference type="PANTHER" id="PTHR10629:SF52">
    <property type="entry name" value="DNA (CYTOSINE-5)-METHYLTRANSFERASE 1"/>
    <property type="match status" value="1"/>
</dbReference>
<dbReference type="GO" id="GO:0003886">
    <property type="term" value="F:DNA (cytosine-5-)-methyltransferase activity"/>
    <property type="evidence" value="ECO:0007669"/>
    <property type="project" value="UniProtKB-EC"/>
</dbReference>
<dbReference type="Gene3D" id="3.40.50.150">
    <property type="entry name" value="Vaccinia Virus protein VP39"/>
    <property type="match status" value="1"/>
</dbReference>
<dbReference type="STRING" id="205917.A0A4Y9XNZ8"/>
<dbReference type="InterPro" id="IPR001525">
    <property type="entry name" value="C5_MeTfrase"/>
</dbReference>
<keyword evidence="3" id="KW-0808">Transferase</keyword>
<dbReference type="PANTHER" id="PTHR10629">
    <property type="entry name" value="CYTOSINE-SPECIFIC METHYLTRANSFERASE"/>
    <property type="match status" value="1"/>
</dbReference>